<dbReference type="Proteomes" id="UP001056855">
    <property type="component" value="Chromosome"/>
</dbReference>
<proteinExistence type="predicted"/>
<dbReference type="AlphaFoldDB" id="A0A9E7SVP3"/>
<dbReference type="KEGG" id="sawl:NGM29_11850"/>
<organism evidence="1 2">
    <name type="scientific">Natronosalvus rutilus</name>
    <dbReference type="NCBI Taxonomy" id="2953753"/>
    <lineage>
        <taxon>Archaea</taxon>
        <taxon>Methanobacteriati</taxon>
        <taxon>Methanobacteriota</taxon>
        <taxon>Stenosarchaea group</taxon>
        <taxon>Halobacteria</taxon>
        <taxon>Halobacteriales</taxon>
        <taxon>Natrialbaceae</taxon>
        <taxon>Natronosalvus</taxon>
    </lineage>
</organism>
<dbReference type="GeneID" id="73290750"/>
<accession>A0A9E7SVP3</accession>
<keyword evidence="2" id="KW-1185">Reference proteome</keyword>
<gene>
    <name evidence="1" type="ORF">NGM29_11850</name>
</gene>
<sequence length="119" mass="13798">MERYETRVEGGTVYFETDEGDLEIGDLNTIVDVIGNETYTITYDEKQRTQAWLETDEDGAVTFDVRETIVDLDHRREFVEKMRSIDRSEEKYGLPERAVEFAEEIVSIFEQQGASTQTT</sequence>
<evidence type="ECO:0000313" key="2">
    <source>
        <dbReference type="Proteomes" id="UP001056855"/>
    </source>
</evidence>
<reference evidence="1" key="1">
    <citation type="submission" date="2022-06" db="EMBL/GenBank/DDBJ databases">
        <title>Diverse halophilic archaea isolated from saline environments.</title>
        <authorList>
            <person name="Cui H.-L."/>
        </authorList>
    </citation>
    <scope>NUCLEOTIDE SEQUENCE</scope>
    <source>
        <strain evidence="1">WLHS1</strain>
    </source>
</reference>
<protein>
    <submittedName>
        <fullName evidence="1">Uncharacterized protein</fullName>
    </submittedName>
</protein>
<dbReference type="RefSeq" id="WP_254156425.1">
    <property type="nucleotide sequence ID" value="NZ_CP100355.1"/>
</dbReference>
<name>A0A9E7SVP3_9EURY</name>
<evidence type="ECO:0000313" key="1">
    <source>
        <dbReference type="EMBL" id="UTF52483.1"/>
    </source>
</evidence>
<dbReference type="EMBL" id="CP100355">
    <property type="protein sequence ID" value="UTF52483.1"/>
    <property type="molecule type" value="Genomic_DNA"/>
</dbReference>